<accession>A0AAC9PSQ4</accession>
<evidence type="ECO:0000313" key="2">
    <source>
        <dbReference type="EMBL" id="APU15799.1"/>
    </source>
</evidence>
<feature type="transmembrane region" description="Helical" evidence="1">
    <location>
        <begin position="138"/>
        <end position="158"/>
    </location>
</feature>
<sequence length="204" mass="20356">MNNSPARRLPVGLVGAWALLTGPTGNPVHSMVVAGCALGGGVGALLLAPPDWTSWQLMLAVVLAVDLIGGLAAGALASGGSDRRWGRTTSARLLVIGAHVVHPALAVLLFSARWEWGLLLFLTMAGAVLLLPRVPADLAVAVALAATTIALTLASTAFGGPPDGLTWVAVAYLLKLVVAGVVGRGAADAGPGPSAGSRRKSAVG</sequence>
<dbReference type="AlphaFoldDB" id="A0AAC9PSQ4"/>
<dbReference type="Proteomes" id="UP000185511">
    <property type="component" value="Chromosome"/>
</dbReference>
<feature type="transmembrane region" description="Helical" evidence="1">
    <location>
        <begin position="164"/>
        <end position="183"/>
    </location>
</feature>
<feature type="transmembrane region" description="Helical" evidence="1">
    <location>
        <begin position="91"/>
        <end position="110"/>
    </location>
</feature>
<protein>
    <submittedName>
        <fullName evidence="2">Uncharacterized protein</fullName>
    </submittedName>
</protein>
<keyword evidence="1" id="KW-0472">Membrane</keyword>
<dbReference type="EMBL" id="CP016076">
    <property type="protein sequence ID" value="APU15799.1"/>
    <property type="molecule type" value="Genomic_DNA"/>
</dbReference>
<organism evidence="2 3">
    <name type="scientific">Actinoalloteichus fjordicus</name>
    <dbReference type="NCBI Taxonomy" id="1612552"/>
    <lineage>
        <taxon>Bacteria</taxon>
        <taxon>Bacillati</taxon>
        <taxon>Actinomycetota</taxon>
        <taxon>Actinomycetes</taxon>
        <taxon>Pseudonocardiales</taxon>
        <taxon>Pseudonocardiaceae</taxon>
        <taxon>Actinoalloteichus</taxon>
    </lineage>
</organism>
<keyword evidence="3" id="KW-1185">Reference proteome</keyword>
<gene>
    <name evidence="2" type="ORF">UA74_18855</name>
</gene>
<proteinExistence type="predicted"/>
<feature type="transmembrane region" description="Helical" evidence="1">
    <location>
        <begin position="55"/>
        <end position="79"/>
    </location>
</feature>
<dbReference type="RefSeq" id="WP_157442277.1">
    <property type="nucleotide sequence ID" value="NZ_CP016076.1"/>
</dbReference>
<keyword evidence="1" id="KW-1133">Transmembrane helix</keyword>
<dbReference type="KEGG" id="acad:UA74_18855"/>
<evidence type="ECO:0000256" key="1">
    <source>
        <dbReference type="SAM" id="Phobius"/>
    </source>
</evidence>
<feature type="transmembrane region" description="Helical" evidence="1">
    <location>
        <begin position="116"/>
        <end position="131"/>
    </location>
</feature>
<evidence type="ECO:0000313" key="3">
    <source>
        <dbReference type="Proteomes" id="UP000185511"/>
    </source>
</evidence>
<keyword evidence="1" id="KW-0812">Transmembrane</keyword>
<name>A0AAC9PSQ4_9PSEU</name>
<reference evidence="3" key="1">
    <citation type="submission" date="2016-06" db="EMBL/GenBank/DDBJ databases">
        <title>Complete genome sequence of Actinoalloteichus fjordicus DSM 46855 (=ADI127-17), type strain of the new species Actinoalloteichus fjordicus.</title>
        <authorList>
            <person name="Ruckert C."/>
            <person name="Nouioui I."/>
            <person name="Willmese J."/>
            <person name="van Wezel G."/>
            <person name="Klenk H.-P."/>
            <person name="Kalinowski J."/>
            <person name="Zotchev S.B."/>
        </authorList>
    </citation>
    <scope>NUCLEOTIDE SEQUENCE [LARGE SCALE GENOMIC DNA]</scope>
    <source>
        <strain evidence="3">ADI127-7</strain>
    </source>
</reference>